<evidence type="ECO:0000259" key="1">
    <source>
        <dbReference type="PROSITE" id="PS51186"/>
    </source>
</evidence>
<evidence type="ECO:0000313" key="3">
    <source>
        <dbReference type="Proteomes" id="UP000308230"/>
    </source>
</evidence>
<reference evidence="2 3" key="1">
    <citation type="submission" date="2019-04" db="EMBL/GenBank/DDBJ databases">
        <title>Bacillus caeni sp. nov., a bacterium isolated from mangrove sediment.</title>
        <authorList>
            <person name="Huang H."/>
            <person name="Mo K."/>
            <person name="Hu Y."/>
        </authorList>
    </citation>
    <scope>NUCLEOTIDE SEQUENCE [LARGE SCALE GENOMIC DNA]</scope>
    <source>
        <strain evidence="2 3">HB172195</strain>
    </source>
</reference>
<dbReference type="PROSITE" id="PS51186">
    <property type="entry name" value="GNAT"/>
    <property type="match status" value="1"/>
</dbReference>
<keyword evidence="3" id="KW-1185">Reference proteome</keyword>
<keyword evidence="2" id="KW-0808">Transferase</keyword>
<dbReference type="AlphaFoldDB" id="A0A5R9FF23"/>
<dbReference type="Gene3D" id="3.40.630.30">
    <property type="match status" value="1"/>
</dbReference>
<dbReference type="GO" id="GO:0008999">
    <property type="term" value="F:protein-N-terminal-alanine acetyltransferase activity"/>
    <property type="evidence" value="ECO:0007669"/>
    <property type="project" value="TreeGrafter"/>
</dbReference>
<proteinExistence type="predicted"/>
<dbReference type="PANTHER" id="PTHR43792:SF9">
    <property type="entry name" value="RIBOSOMAL-PROTEIN-ALANINE ACETYLTRANSFERASE"/>
    <property type="match status" value="1"/>
</dbReference>
<sequence length="190" mass="22227">MRVRQRKVLPELETDHLLFRNFRSSDLEELYRLLSNRSVMQYDGTPLIKNRYEAEYYLKNLLNQGNSSGDSSIRWAAEEKRSRALIGTIGFQLWDQNNHHAELGGNMIPARWGKGFSREALSVILPFGFQSMRLNRVSAVVRTTNRPALAVLNKLKFKREGILRDYHHVNGRYEDAYLYSLLKKDYFKKG</sequence>
<dbReference type="EMBL" id="SWLG01000004">
    <property type="protein sequence ID" value="TLS38175.1"/>
    <property type="molecule type" value="Genomic_DNA"/>
</dbReference>
<dbReference type="InterPro" id="IPR000182">
    <property type="entry name" value="GNAT_dom"/>
</dbReference>
<feature type="domain" description="N-acetyltransferase" evidence="1">
    <location>
        <begin position="17"/>
        <end position="184"/>
    </location>
</feature>
<name>A0A5R9FF23_9BACL</name>
<comment type="caution">
    <text evidence="2">The sequence shown here is derived from an EMBL/GenBank/DDBJ whole genome shotgun (WGS) entry which is preliminary data.</text>
</comment>
<dbReference type="InterPro" id="IPR016181">
    <property type="entry name" value="Acyl_CoA_acyltransferase"/>
</dbReference>
<dbReference type="InterPro" id="IPR051531">
    <property type="entry name" value="N-acetyltransferase"/>
</dbReference>
<dbReference type="Proteomes" id="UP000308230">
    <property type="component" value="Unassembled WGS sequence"/>
</dbReference>
<dbReference type="Pfam" id="PF13302">
    <property type="entry name" value="Acetyltransf_3"/>
    <property type="match status" value="1"/>
</dbReference>
<dbReference type="GO" id="GO:0005737">
    <property type="term" value="C:cytoplasm"/>
    <property type="evidence" value="ECO:0007669"/>
    <property type="project" value="TreeGrafter"/>
</dbReference>
<accession>A0A5R9FF23</accession>
<dbReference type="SUPFAM" id="SSF55729">
    <property type="entry name" value="Acyl-CoA N-acyltransferases (Nat)"/>
    <property type="match status" value="1"/>
</dbReference>
<dbReference type="OrthoDB" id="9811523at2"/>
<protein>
    <submittedName>
        <fullName evidence="2">GNAT family N-acetyltransferase</fullName>
    </submittedName>
</protein>
<evidence type="ECO:0000313" key="2">
    <source>
        <dbReference type="EMBL" id="TLS38175.1"/>
    </source>
</evidence>
<gene>
    <name evidence="2" type="ORF">FCL54_06455</name>
</gene>
<dbReference type="PANTHER" id="PTHR43792">
    <property type="entry name" value="GNAT FAMILY, PUTATIVE (AFU_ORTHOLOGUE AFUA_3G00765)-RELATED-RELATED"/>
    <property type="match status" value="1"/>
</dbReference>
<organism evidence="2 3">
    <name type="scientific">Exobacillus caeni</name>
    <dbReference type="NCBI Taxonomy" id="2574798"/>
    <lineage>
        <taxon>Bacteria</taxon>
        <taxon>Bacillati</taxon>
        <taxon>Bacillota</taxon>
        <taxon>Bacilli</taxon>
        <taxon>Bacillales</taxon>
        <taxon>Guptibacillaceae</taxon>
        <taxon>Exobacillus</taxon>
    </lineage>
</organism>